<evidence type="ECO:0000313" key="3">
    <source>
        <dbReference type="Proteomes" id="UP000218231"/>
    </source>
</evidence>
<comment type="caution">
    <text evidence="2">The sequence shown here is derived from an EMBL/GenBank/DDBJ whole genome shotgun (WGS) entry which is preliminary data.</text>
</comment>
<dbReference type="InterPro" id="IPR012877">
    <property type="entry name" value="Dhs-27"/>
</dbReference>
<dbReference type="PANTHER" id="PTHR23020:SF8">
    <property type="entry name" value="CHK KINASE-LIKE DOMAIN-CONTAINING PROTEIN"/>
    <property type="match status" value="1"/>
</dbReference>
<gene>
    <name evidence="2" type="ORF">WR25_11736</name>
</gene>
<dbReference type="STRING" id="2018661.A0A2A2KPK6"/>
<dbReference type="InterPro" id="IPR011009">
    <property type="entry name" value="Kinase-like_dom_sf"/>
</dbReference>
<dbReference type="AlphaFoldDB" id="A0A2A2KPK6"/>
<sequence>MSKLLSTPGDGILKTHISWEEIEQDAQNALKTKATFGPNKTVRNLSLGRGFTSRMALIEADWQNGEDRLPKALIAKIPSVMNFLDFNELMAQKGRDWNIDDHMLEMWQGICTRVHNSECLVYEIIQKYANGKIKIPFVMATKKFDEHNTHKGNLMMEYVESCELQVYDNITFEDMKEPLRMIAAFQVIGTKLDEETKEKLPINLYSNLFGEMFTEEKRKQFLDQFRKFDSGSIPKETLDKFSYVFEKEMAEEGVKRIDNLSDILGVSRVLCHGDMWSTNLLWKKENNGRHELAAIIDWQTSHFGCPAVDVCRFLMASLSGKDRRKYKDEVLKTLYKYLEEEMDGAEPPYTFAQLETCCDNFMAFAGIFIVISIQSLFESNNNSERPDREEVLERIREKTLAMVEDVIEYYQKCHPDEKF</sequence>
<accession>A0A2A2KPK6</accession>
<organism evidence="2 3">
    <name type="scientific">Diploscapter pachys</name>
    <dbReference type="NCBI Taxonomy" id="2018661"/>
    <lineage>
        <taxon>Eukaryota</taxon>
        <taxon>Metazoa</taxon>
        <taxon>Ecdysozoa</taxon>
        <taxon>Nematoda</taxon>
        <taxon>Chromadorea</taxon>
        <taxon>Rhabditida</taxon>
        <taxon>Rhabditina</taxon>
        <taxon>Rhabditomorpha</taxon>
        <taxon>Rhabditoidea</taxon>
        <taxon>Rhabditidae</taxon>
        <taxon>Diploscapter</taxon>
    </lineage>
</organism>
<dbReference type="InterPro" id="IPR052961">
    <property type="entry name" value="Oxido-Kinase-like_Enzymes"/>
</dbReference>
<dbReference type="SUPFAM" id="SSF56112">
    <property type="entry name" value="Protein kinase-like (PK-like)"/>
    <property type="match status" value="1"/>
</dbReference>
<feature type="domain" description="CHK kinase-like" evidence="1">
    <location>
        <begin position="153"/>
        <end position="344"/>
    </location>
</feature>
<dbReference type="OrthoDB" id="5915577at2759"/>
<dbReference type="Proteomes" id="UP000218231">
    <property type="component" value="Unassembled WGS sequence"/>
</dbReference>
<evidence type="ECO:0000259" key="1">
    <source>
        <dbReference type="SMART" id="SM00587"/>
    </source>
</evidence>
<proteinExistence type="predicted"/>
<dbReference type="InterPro" id="IPR015897">
    <property type="entry name" value="CHK_kinase-like"/>
</dbReference>
<dbReference type="EMBL" id="LIAE01008038">
    <property type="protein sequence ID" value="PAV75798.1"/>
    <property type="molecule type" value="Genomic_DNA"/>
</dbReference>
<dbReference type="SMART" id="SM00587">
    <property type="entry name" value="CHK"/>
    <property type="match status" value="1"/>
</dbReference>
<keyword evidence="3" id="KW-1185">Reference proteome</keyword>
<reference evidence="2 3" key="1">
    <citation type="journal article" date="2017" name="Curr. Biol.">
        <title>Genome architecture and evolution of a unichromosomal asexual nematode.</title>
        <authorList>
            <person name="Fradin H."/>
            <person name="Zegar C."/>
            <person name="Gutwein M."/>
            <person name="Lucas J."/>
            <person name="Kovtun M."/>
            <person name="Corcoran D."/>
            <person name="Baugh L.R."/>
            <person name="Kiontke K."/>
            <person name="Gunsalus K."/>
            <person name="Fitch D.H."/>
            <person name="Piano F."/>
        </authorList>
    </citation>
    <scope>NUCLEOTIDE SEQUENCE [LARGE SCALE GENOMIC DNA]</scope>
    <source>
        <strain evidence="2">PF1309</strain>
    </source>
</reference>
<protein>
    <recommendedName>
        <fullName evidence="1">CHK kinase-like domain-containing protein</fullName>
    </recommendedName>
</protein>
<evidence type="ECO:0000313" key="2">
    <source>
        <dbReference type="EMBL" id="PAV75798.1"/>
    </source>
</evidence>
<dbReference type="Gene3D" id="3.90.1200.10">
    <property type="match status" value="1"/>
</dbReference>
<dbReference type="Pfam" id="PF07914">
    <property type="entry name" value="DUF1679"/>
    <property type="match status" value="1"/>
</dbReference>
<dbReference type="PANTHER" id="PTHR23020">
    <property type="entry name" value="UNCHARACTERIZED NUCLEAR HORMONE RECEPTOR-RELATED"/>
    <property type="match status" value="1"/>
</dbReference>
<name>A0A2A2KPK6_9BILA</name>